<protein>
    <submittedName>
        <fullName evidence="3">Uncharacterized protein</fullName>
    </submittedName>
</protein>
<feature type="coiled-coil region" evidence="1">
    <location>
        <begin position="560"/>
        <end position="587"/>
    </location>
</feature>
<evidence type="ECO:0000313" key="3">
    <source>
        <dbReference type="EMBL" id="RVW93689.1"/>
    </source>
</evidence>
<reference evidence="3 4" key="1">
    <citation type="journal article" date="2018" name="PLoS Genet.">
        <title>Population sequencing reveals clonal diversity and ancestral inbreeding in the grapevine cultivar Chardonnay.</title>
        <authorList>
            <person name="Roach M.J."/>
            <person name="Johnson D.L."/>
            <person name="Bohlmann J."/>
            <person name="van Vuuren H.J."/>
            <person name="Jones S.J."/>
            <person name="Pretorius I.S."/>
            <person name="Schmidt S.A."/>
            <person name="Borneman A.R."/>
        </authorList>
    </citation>
    <scope>NUCLEOTIDE SEQUENCE [LARGE SCALE GENOMIC DNA]</scope>
    <source>
        <strain evidence="4">cv. Chardonnay</strain>
        <tissue evidence="3">Leaf</tissue>
    </source>
</reference>
<name>A0A438IAK0_VITVI</name>
<evidence type="ECO:0000256" key="2">
    <source>
        <dbReference type="SAM" id="MobiDB-lite"/>
    </source>
</evidence>
<feature type="region of interest" description="Disordered" evidence="2">
    <location>
        <begin position="240"/>
        <end position="323"/>
    </location>
</feature>
<gene>
    <name evidence="3" type="ORF">CK203_028823</name>
</gene>
<accession>A0A438IAK0</accession>
<proteinExistence type="predicted"/>
<feature type="compositionally biased region" description="Basic and acidic residues" evidence="2">
    <location>
        <begin position="240"/>
        <end position="262"/>
    </location>
</feature>
<organism evidence="3 4">
    <name type="scientific">Vitis vinifera</name>
    <name type="common">Grape</name>
    <dbReference type="NCBI Taxonomy" id="29760"/>
    <lineage>
        <taxon>Eukaryota</taxon>
        <taxon>Viridiplantae</taxon>
        <taxon>Streptophyta</taxon>
        <taxon>Embryophyta</taxon>
        <taxon>Tracheophyta</taxon>
        <taxon>Spermatophyta</taxon>
        <taxon>Magnoliopsida</taxon>
        <taxon>eudicotyledons</taxon>
        <taxon>Gunneridae</taxon>
        <taxon>Pentapetalae</taxon>
        <taxon>rosids</taxon>
        <taxon>Vitales</taxon>
        <taxon>Vitaceae</taxon>
        <taxon>Viteae</taxon>
        <taxon>Vitis</taxon>
    </lineage>
</organism>
<comment type="caution">
    <text evidence="3">The sequence shown here is derived from an EMBL/GenBank/DDBJ whole genome shotgun (WGS) entry which is preliminary data.</text>
</comment>
<dbReference type="EMBL" id="QGNW01000128">
    <property type="protein sequence ID" value="RVW93689.1"/>
    <property type="molecule type" value="Genomic_DNA"/>
</dbReference>
<dbReference type="Proteomes" id="UP000288805">
    <property type="component" value="Unassembled WGS sequence"/>
</dbReference>
<dbReference type="AlphaFoldDB" id="A0A438IAK0"/>
<evidence type="ECO:0000313" key="4">
    <source>
        <dbReference type="Proteomes" id="UP000288805"/>
    </source>
</evidence>
<keyword evidence="1" id="KW-0175">Coiled coil</keyword>
<sequence length="607" mass="66832">MVYAEKSVDKLNVRQFCECFCIPNGVSVQLVDGEAVSIEKSANNAIYFTKEQFNAGLRPGADGVQHSEHVVQPGPFIVEVIFIYSIKKGKTDLFSLAAHLSSLQLMTHLPDSTKGGAKGHVLVRGVWAGLLEHPERPFSPNRSLVLPGTDKRGHVVEWVEKASFDRLNKLFEITTAERHHQTLLTARNMLTVVREPQSYITNILPRKLPKKVVSVEHFVLKDLPFYKRARKADAKARQKLLDEQEEKRQEETLRKTCGEKGCDSPPAARPPARKEKKKTKKTLSQVFRISAPNLEASSSSCRSGSNRPDHTIPESEEEPEAISSSLQLVVFHPGPNSPQLEPESISLQVTDKPDEMRSPSELRERLMQRHGKRLHVPIDLGPPPAKKVFLDRGGEDPKPNVPAPAATCSDGDGVGASASIPPDAVGSSTAAMVQADAPGRSSPAVVGTPMAEGVPGAPNDEEAPVERNSHAAVVPPSWEELMEMLKGVPCFTNVEARHPLGVSESAVPPIQHLREWTMPEAAKVVTSGIRYMMRLREQLFERLRVAEAMRAFISQHPGGIDKLRIQLEKIEAELASARKAASDGAERLCQVEEEREAIWAEADSLRK</sequence>
<evidence type="ECO:0000256" key="1">
    <source>
        <dbReference type="SAM" id="Coils"/>
    </source>
</evidence>